<reference evidence="2 3" key="1">
    <citation type="submission" date="2018-06" db="EMBL/GenBank/DDBJ databases">
        <authorList>
            <consortium name="Pathogen Informatics"/>
            <person name="Doyle S."/>
        </authorList>
    </citation>
    <scope>NUCLEOTIDE SEQUENCE [LARGE SCALE GENOMIC DNA]</scope>
    <source>
        <strain evidence="3">NCTC 10815</strain>
    </source>
</reference>
<dbReference type="Proteomes" id="UP000254879">
    <property type="component" value="Unassembled WGS sequence"/>
</dbReference>
<dbReference type="RefSeq" id="WP_003754828.1">
    <property type="nucleotide sequence ID" value="NZ_CABKNG010000001.1"/>
</dbReference>
<name>A0A378MC14_LISGR</name>
<keyword evidence="1" id="KW-0175">Coiled coil</keyword>
<feature type="coiled-coil region" evidence="1">
    <location>
        <begin position="77"/>
        <end position="108"/>
    </location>
</feature>
<proteinExistence type="predicted"/>
<gene>
    <name evidence="2" type="ORF">NCTC10815_01177</name>
</gene>
<evidence type="ECO:0000313" key="2">
    <source>
        <dbReference type="EMBL" id="STY43868.1"/>
    </source>
</evidence>
<dbReference type="AlphaFoldDB" id="A0A378MC14"/>
<accession>A0A378MC14</accession>
<evidence type="ECO:0000256" key="1">
    <source>
        <dbReference type="SAM" id="Coils"/>
    </source>
</evidence>
<evidence type="ECO:0000313" key="3">
    <source>
        <dbReference type="Proteomes" id="UP000254879"/>
    </source>
</evidence>
<sequence length="118" mass="14258">MGEQKQKWHAIEAAFIADRNRLERDMEYIDEEKRRFVNQMEDMAERIHYTNRKRGSDNQVNTTSLYQMLEQAQNEGQQLASKAIRSLEDKLEEKRRDYQKQFVHYEEELRLFKANGGE</sequence>
<protein>
    <recommendedName>
        <fullName evidence="4">Flagellar FliJ protein</fullName>
    </recommendedName>
</protein>
<dbReference type="EMBL" id="UGPG01000001">
    <property type="protein sequence ID" value="STY43868.1"/>
    <property type="molecule type" value="Genomic_DNA"/>
</dbReference>
<organism evidence="2 3">
    <name type="scientific">Listeria grayi</name>
    <name type="common">Listeria murrayi</name>
    <dbReference type="NCBI Taxonomy" id="1641"/>
    <lineage>
        <taxon>Bacteria</taxon>
        <taxon>Bacillati</taxon>
        <taxon>Bacillota</taxon>
        <taxon>Bacilli</taxon>
        <taxon>Bacillales</taxon>
        <taxon>Listeriaceae</taxon>
        <taxon>Listeria</taxon>
    </lineage>
</organism>
<evidence type="ECO:0008006" key="4">
    <source>
        <dbReference type="Google" id="ProtNLM"/>
    </source>
</evidence>